<evidence type="ECO:0000259" key="2">
    <source>
        <dbReference type="Pfam" id="PF08240"/>
    </source>
</evidence>
<feature type="domain" description="Alcohol dehydrogenase-like N-terminal" evidence="2">
    <location>
        <begin position="27"/>
        <end position="113"/>
    </location>
</feature>
<evidence type="ECO:0000256" key="1">
    <source>
        <dbReference type="ARBA" id="ARBA00022857"/>
    </source>
</evidence>
<dbReference type="STRING" id="120956.SAMN05421791_101382"/>
<dbReference type="InterPro" id="IPR011032">
    <property type="entry name" value="GroES-like_sf"/>
</dbReference>
<dbReference type="Pfam" id="PF08240">
    <property type="entry name" value="ADH_N"/>
    <property type="match status" value="1"/>
</dbReference>
<dbReference type="SUPFAM" id="SSF50129">
    <property type="entry name" value="GroES-like"/>
    <property type="match status" value="1"/>
</dbReference>
<dbReference type="EMBL" id="FNCK01000001">
    <property type="protein sequence ID" value="SDF90012.1"/>
    <property type="molecule type" value="Genomic_DNA"/>
</dbReference>
<dbReference type="Proteomes" id="UP000199708">
    <property type="component" value="Unassembled WGS sequence"/>
</dbReference>
<dbReference type="PANTHER" id="PTHR44154">
    <property type="entry name" value="QUINONE OXIDOREDUCTASE"/>
    <property type="match status" value="1"/>
</dbReference>
<keyword evidence="1" id="KW-0521">NADP</keyword>
<evidence type="ECO:0000313" key="3">
    <source>
        <dbReference type="EMBL" id="SDF90012.1"/>
    </source>
</evidence>
<dbReference type="Gene3D" id="3.90.180.10">
    <property type="entry name" value="Medium-chain alcohol dehydrogenases, catalytic domain"/>
    <property type="match status" value="1"/>
</dbReference>
<organism evidence="3 4">
    <name type="scientific">Facklamia miroungae</name>
    <dbReference type="NCBI Taxonomy" id="120956"/>
    <lineage>
        <taxon>Bacteria</taxon>
        <taxon>Bacillati</taxon>
        <taxon>Bacillota</taxon>
        <taxon>Bacilli</taxon>
        <taxon>Lactobacillales</taxon>
        <taxon>Aerococcaceae</taxon>
        <taxon>Facklamia</taxon>
    </lineage>
</organism>
<keyword evidence="4" id="KW-1185">Reference proteome</keyword>
<sequence>MKAIVINKYGETDQFVEAQVAKPKIKENQVLIELYATSINRFDTKVRRGELAEVISFNFPIILGLDAAGVVVEVGKAVTQFKVGDEVFANSSLKSGTYTEFVAVNEILVAHKPKNITFKEAAAVPMVGLTA</sequence>
<evidence type="ECO:0000313" key="4">
    <source>
        <dbReference type="Proteomes" id="UP000199708"/>
    </source>
</evidence>
<proteinExistence type="predicted"/>
<name>A0A1G7PUL5_9LACT</name>
<accession>A0A1G7PUL5</accession>
<dbReference type="PANTHER" id="PTHR44154:SF1">
    <property type="entry name" value="QUINONE OXIDOREDUCTASE"/>
    <property type="match status" value="1"/>
</dbReference>
<protein>
    <submittedName>
        <fullName evidence="3">Alcohol dehydrogenase GroES-like domain-containing protein</fullName>
    </submittedName>
</protein>
<dbReference type="InterPro" id="IPR051603">
    <property type="entry name" value="Zinc-ADH_QOR/CCCR"/>
</dbReference>
<dbReference type="InterPro" id="IPR013154">
    <property type="entry name" value="ADH-like_N"/>
</dbReference>
<gene>
    <name evidence="3" type="ORF">SAMN05421791_101382</name>
</gene>
<reference evidence="3 4" key="1">
    <citation type="submission" date="2016-10" db="EMBL/GenBank/DDBJ databases">
        <authorList>
            <person name="de Groot N.N."/>
        </authorList>
    </citation>
    <scope>NUCLEOTIDE SEQUENCE [LARGE SCALE GENOMIC DNA]</scope>
    <source>
        <strain evidence="3 4">ATCC BAA-466</strain>
    </source>
</reference>
<dbReference type="AlphaFoldDB" id="A0A1G7PUL5"/>